<sequence>MTLIVKSWGGSLVSWLNSYLSQPAT</sequence>
<reference evidence="1" key="2">
    <citation type="journal article" date="2015" name="Fish Shellfish Immunol.">
        <title>Early steps in the European eel (Anguilla anguilla)-Vibrio vulnificus interaction in the gills: Role of the RtxA13 toxin.</title>
        <authorList>
            <person name="Callol A."/>
            <person name="Pajuelo D."/>
            <person name="Ebbesson L."/>
            <person name="Teles M."/>
            <person name="MacKenzie S."/>
            <person name="Amaro C."/>
        </authorList>
    </citation>
    <scope>NUCLEOTIDE SEQUENCE</scope>
</reference>
<proteinExistence type="predicted"/>
<reference evidence="1" key="1">
    <citation type="submission" date="2014-11" db="EMBL/GenBank/DDBJ databases">
        <authorList>
            <person name="Amaro Gonzalez C."/>
        </authorList>
    </citation>
    <scope>NUCLEOTIDE SEQUENCE</scope>
</reference>
<organism evidence="1">
    <name type="scientific">Anguilla anguilla</name>
    <name type="common">European freshwater eel</name>
    <name type="synonym">Muraena anguilla</name>
    <dbReference type="NCBI Taxonomy" id="7936"/>
    <lineage>
        <taxon>Eukaryota</taxon>
        <taxon>Metazoa</taxon>
        <taxon>Chordata</taxon>
        <taxon>Craniata</taxon>
        <taxon>Vertebrata</taxon>
        <taxon>Euteleostomi</taxon>
        <taxon>Actinopterygii</taxon>
        <taxon>Neopterygii</taxon>
        <taxon>Teleostei</taxon>
        <taxon>Anguilliformes</taxon>
        <taxon>Anguillidae</taxon>
        <taxon>Anguilla</taxon>
    </lineage>
</organism>
<name>A0A0E9VTC6_ANGAN</name>
<dbReference type="AlphaFoldDB" id="A0A0E9VTC6"/>
<protein>
    <submittedName>
        <fullName evidence="1">Uncharacterized protein</fullName>
    </submittedName>
</protein>
<dbReference type="EMBL" id="GBXM01027208">
    <property type="protein sequence ID" value="JAH81369.1"/>
    <property type="molecule type" value="Transcribed_RNA"/>
</dbReference>
<accession>A0A0E9VTC6</accession>
<evidence type="ECO:0000313" key="1">
    <source>
        <dbReference type="EMBL" id="JAH81369.1"/>
    </source>
</evidence>